<dbReference type="PRINTS" id="PR00038">
    <property type="entry name" value="HTHLUXR"/>
</dbReference>
<dbReference type="InterPro" id="IPR001789">
    <property type="entry name" value="Sig_transdc_resp-reg_receiver"/>
</dbReference>
<dbReference type="AlphaFoldDB" id="A0A1N7QH09"/>
<evidence type="ECO:0000313" key="6">
    <source>
        <dbReference type="EMBL" id="SIT22116.1"/>
    </source>
</evidence>
<dbReference type="PROSITE" id="PS50043">
    <property type="entry name" value="HTH_LUXR_2"/>
    <property type="match status" value="1"/>
</dbReference>
<evidence type="ECO:0000256" key="1">
    <source>
        <dbReference type="ARBA" id="ARBA00022553"/>
    </source>
</evidence>
<dbReference type="PANTHER" id="PTHR45566">
    <property type="entry name" value="HTH-TYPE TRANSCRIPTIONAL REGULATOR YHJB-RELATED"/>
    <property type="match status" value="1"/>
</dbReference>
<dbReference type="Gene3D" id="1.10.10.10">
    <property type="entry name" value="Winged helix-like DNA-binding domain superfamily/Winged helix DNA-binding domain"/>
    <property type="match status" value="1"/>
</dbReference>
<dbReference type="SUPFAM" id="SSF52172">
    <property type="entry name" value="CheY-like"/>
    <property type="match status" value="1"/>
</dbReference>
<sequence>MRSTIKIAIIDDHLIFLKGLTMLLEQEEHFKVIYSCNTYSDLMRNLQSEIPDLLITDISMPQINGIELSKMIRKLYPTVKILTMSSYSNMVSTDDVDGYLLKDADSDVLIAGIKNMVWNDAKVFHKDFQPAAKYDFSKNIVSKREKEIISYIGKGFTTEEIAEKLYISKHTVETHRKNIFNKLQVNNIAALVKKSITLGLLDV</sequence>
<dbReference type="InterPro" id="IPR058245">
    <property type="entry name" value="NreC/VraR/RcsB-like_REC"/>
</dbReference>
<dbReference type="EMBL" id="FTOV01000011">
    <property type="protein sequence ID" value="SIT22116.1"/>
    <property type="molecule type" value="Genomic_DNA"/>
</dbReference>
<dbReference type="Proteomes" id="UP000185781">
    <property type="component" value="Unassembled WGS sequence"/>
</dbReference>
<protein>
    <submittedName>
        <fullName evidence="6">Two component transcriptional regulator, LuxR family</fullName>
    </submittedName>
</protein>
<dbReference type="RefSeq" id="WP_076395236.1">
    <property type="nucleotide sequence ID" value="NZ_FTOV01000011.1"/>
</dbReference>
<keyword evidence="2" id="KW-0238">DNA-binding</keyword>
<evidence type="ECO:0000313" key="7">
    <source>
        <dbReference type="Proteomes" id="UP000185781"/>
    </source>
</evidence>
<dbReference type="PROSITE" id="PS00622">
    <property type="entry name" value="HTH_LUXR_1"/>
    <property type="match status" value="1"/>
</dbReference>
<dbReference type="GO" id="GO:0006355">
    <property type="term" value="P:regulation of DNA-templated transcription"/>
    <property type="evidence" value="ECO:0007669"/>
    <property type="project" value="InterPro"/>
</dbReference>
<keyword evidence="1 3" id="KW-0597">Phosphoprotein</keyword>
<evidence type="ECO:0000256" key="3">
    <source>
        <dbReference type="PROSITE-ProRule" id="PRU00169"/>
    </source>
</evidence>
<name>A0A1N7QH09_9FLAO</name>
<dbReference type="GO" id="GO:0003677">
    <property type="term" value="F:DNA binding"/>
    <property type="evidence" value="ECO:0007669"/>
    <property type="project" value="UniProtKB-KW"/>
</dbReference>
<dbReference type="InterPro" id="IPR016032">
    <property type="entry name" value="Sig_transdc_resp-reg_C-effctor"/>
</dbReference>
<dbReference type="InterPro" id="IPR036388">
    <property type="entry name" value="WH-like_DNA-bd_sf"/>
</dbReference>
<feature type="modified residue" description="4-aspartylphosphate" evidence="3">
    <location>
        <position position="57"/>
    </location>
</feature>
<dbReference type="Pfam" id="PF00072">
    <property type="entry name" value="Response_reg"/>
    <property type="match status" value="1"/>
</dbReference>
<dbReference type="SUPFAM" id="SSF46894">
    <property type="entry name" value="C-terminal effector domain of the bipartite response regulators"/>
    <property type="match status" value="1"/>
</dbReference>
<organism evidence="6 7">
    <name type="scientific">Chryseobacterium gambrini</name>
    <dbReference type="NCBI Taxonomy" id="373672"/>
    <lineage>
        <taxon>Bacteria</taxon>
        <taxon>Pseudomonadati</taxon>
        <taxon>Bacteroidota</taxon>
        <taxon>Flavobacteriia</taxon>
        <taxon>Flavobacteriales</taxon>
        <taxon>Weeksellaceae</taxon>
        <taxon>Chryseobacterium group</taxon>
        <taxon>Chryseobacterium</taxon>
    </lineage>
</organism>
<dbReference type="OrthoDB" id="9797341at2"/>
<reference evidence="6 7" key="1">
    <citation type="submission" date="2017-01" db="EMBL/GenBank/DDBJ databases">
        <authorList>
            <person name="Mah S.A."/>
            <person name="Swanson W.J."/>
            <person name="Moy G.W."/>
            <person name="Vacquier V.D."/>
        </authorList>
    </citation>
    <scope>NUCLEOTIDE SEQUENCE [LARGE SCALE GENOMIC DNA]</scope>
    <source>
        <strain evidence="6 7">DSM 18014</strain>
    </source>
</reference>
<dbReference type="PANTHER" id="PTHR45566:SF2">
    <property type="entry name" value="NARL SUBFAMILY"/>
    <property type="match status" value="1"/>
</dbReference>
<dbReference type="STRING" id="373672.SAMN05421785_111145"/>
<dbReference type="InterPro" id="IPR000792">
    <property type="entry name" value="Tscrpt_reg_LuxR_C"/>
</dbReference>
<dbReference type="SMART" id="SM00448">
    <property type="entry name" value="REC"/>
    <property type="match status" value="1"/>
</dbReference>
<dbReference type="Pfam" id="PF00196">
    <property type="entry name" value="GerE"/>
    <property type="match status" value="1"/>
</dbReference>
<feature type="domain" description="HTH luxR-type" evidence="4">
    <location>
        <begin position="134"/>
        <end position="199"/>
    </location>
</feature>
<gene>
    <name evidence="6" type="ORF">SAMN05421785_111145</name>
</gene>
<evidence type="ECO:0000259" key="5">
    <source>
        <dbReference type="PROSITE" id="PS50110"/>
    </source>
</evidence>
<dbReference type="CDD" id="cd06170">
    <property type="entry name" value="LuxR_C_like"/>
    <property type="match status" value="1"/>
</dbReference>
<evidence type="ECO:0000256" key="2">
    <source>
        <dbReference type="ARBA" id="ARBA00023125"/>
    </source>
</evidence>
<dbReference type="GO" id="GO:0000160">
    <property type="term" value="P:phosphorelay signal transduction system"/>
    <property type="evidence" value="ECO:0007669"/>
    <property type="project" value="InterPro"/>
</dbReference>
<dbReference type="InterPro" id="IPR011006">
    <property type="entry name" value="CheY-like_superfamily"/>
</dbReference>
<dbReference type="CDD" id="cd17535">
    <property type="entry name" value="REC_NarL-like"/>
    <property type="match status" value="1"/>
</dbReference>
<feature type="domain" description="Response regulatory" evidence="5">
    <location>
        <begin position="6"/>
        <end position="117"/>
    </location>
</feature>
<dbReference type="InterPro" id="IPR051015">
    <property type="entry name" value="EvgA-like"/>
</dbReference>
<proteinExistence type="predicted"/>
<accession>A0A1N7QH09</accession>
<dbReference type="PROSITE" id="PS50110">
    <property type="entry name" value="RESPONSE_REGULATORY"/>
    <property type="match status" value="1"/>
</dbReference>
<dbReference type="Gene3D" id="3.40.50.2300">
    <property type="match status" value="1"/>
</dbReference>
<evidence type="ECO:0000259" key="4">
    <source>
        <dbReference type="PROSITE" id="PS50043"/>
    </source>
</evidence>
<dbReference type="SMART" id="SM00421">
    <property type="entry name" value="HTH_LUXR"/>
    <property type="match status" value="1"/>
</dbReference>